<evidence type="ECO:0000313" key="1">
    <source>
        <dbReference type="EMBL" id="AEF81844.1"/>
    </source>
</evidence>
<sequence>MFEAYTAFTECHVEGGMSRVVDLVKLRFFPNSQKNAAKNEVPRILMPYTV</sequence>
<organism evidence="1 2">
    <name type="scientific">Leadbettera azotonutricia (strain ATCC BAA-888 / DSM 13862 / ZAS-9)</name>
    <name type="common">Treponema azotonutricium</name>
    <dbReference type="NCBI Taxonomy" id="545695"/>
    <lineage>
        <taxon>Bacteria</taxon>
        <taxon>Pseudomonadati</taxon>
        <taxon>Spirochaetota</taxon>
        <taxon>Spirochaetia</taxon>
        <taxon>Spirochaetales</taxon>
        <taxon>Breznakiellaceae</taxon>
        <taxon>Leadbettera</taxon>
    </lineage>
</organism>
<proteinExistence type="predicted"/>
<reference evidence="1 2" key="2">
    <citation type="journal article" date="2011" name="ISME J.">
        <title>RNA-seq reveals cooperative metabolic interactions between two termite-gut spirochete species in co-culture.</title>
        <authorList>
            <person name="Rosenthal A.Z."/>
            <person name="Matson E.G."/>
            <person name="Eldar A."/>
            <person name="Leadbetter J.R."/>
        </authorList>
    </citation>
    <scope>NUCLEOTIDE SEQUENCE [LARGE SCALE GENOMIC DNA]</scope>
    <source>
        <strain evidence="2">ATCC BAA-888 / DSM 13862 / ZAS-9</strain>
    </source>
</reference>
<reference evidence="2" key="1">
    <citation type="submission" date="2009-12" db="EMBL/GenBank/DDBJ databases">
        <title>Complete sequence of Treponema azotonutricium strain ZAS-9.</title>
        <authorList>
            <person name="Tetu S.G."/>
            <person name="Matson E."/>
            <person name="Ren Q."/>
            <person name="Seshadri R."/>
            <person name="Elbourne L."/>
            <person name="Hassan K.A."/>
            <person name="Durkin A."/>
            <person name="Radune D."/>
            <person name="Mohamoud Y."/>
            <person name="Shay R."/>
            <person name="Jin S."/>
            <person name="Zhang X."/>
            <person name="Lucey K."/>
            <person name="Ballor N.R."/>
            <person name="Ottesen E."/>
            <person name="Rosenthal R."/>
            <person name="Allen A."/>
            <person name="Leadbetter J.R."/>
            <person name="Paulsen I.T."/>
        </authorList>
    </citation>
    <scope>NUCLEOTIDE SEQUENCE [LARGE SCALE GENOMIC DNA]</scope>
    <source>
        <strain evidence="2">ATCC BAA-888 / DSM 13862 / ZAS-9</strain>
    </source>
</reference>
<dbReference type="InParanoid" id="F5YE50"/>
<dbReference type="KEGG" id="taz:TREAZ_0278"/>
<dbReference type="EMBL" id="CP001841">
    <property type="protein sequence ID" value="AEF81844.1"/>
    <property type="molecule type" value="Genomic_DNA"/>
</dbReference>
<evidence type="ECO:0000313" key="2">
    <source>
        <dbReference type="Proteomes" id="UP000009222"/>
    </source>
</evidence>
<dbReference type="HOGENOM" id="CLU_3123838_0_0_12"/>
<dbReference type="Proteomes" id="UP000009222">
    <property type="component" value="Chromosome"/>
</dbReference>
<gene>
    <name evidence="1" type="ordered locus">TREAZ_0278</name>
</gene>
<accession>F5YE50</accession>
<dbReference type="STRING" id="545695.TREAZ_0278"/>
<keyword evidence="2" id="KW-1185">Reference proteome</keyword>
<protein>
    <submittedName>
        <fullName evidence="1">Uncharacterized protein</fullName>
    </submittedName>
</protein>
<dbReference type="AlphaFoldDB" id="F5YE50"/>
<name>F5YE50_LEAAZ</name>